<comment type="similarity">
    <text evidence="1">Belongs to the ATG101 family.</text>
</comment>
<proteinExistence type="inferred from homology"/>
<gene>
    <name evidence="5" type="ORF">EW146_g1124</name>
</gene>
<evidence type="ECO:0000313" key="6">
    <source>
        <dbReference type="Proteomes" id="UP000310158"/>
    </source>
</evidence>
<evidence type="ECO:0000256" key="2">
    <source>
        <dbReference type="ARBA" id="ARBA00018874"/>
    </source>
</evidence>
<dbReference type="Proteomes" id="UP000310158">
    <property type="component" value="Unassembled WGS sequence"/>
</dbReference>
<dbReference type="GO" id="GO:0000045">
    <property type="term" value="P:autophagosome assembly"/>
    <property type="evidence" value="ECO:0007669"/>
    <property type="project" value="TreeGrafter"/>
</dbReference>
<protein>
    <recommendedName>
        <fullName evidence="2">Autophagy-related protein 101</fullName>
    </recommendedName>
</protein>
<evidence type="ECO:0000256" key="3">
    <source>
        <dbReference type="ARBA" id="ARBA00023006"/>
    </source>
</evidence>
<dbReference type="GO" id="GO:1990316">
    <property type="term" value="C:Atg1/ULK1 kinase complex"/>
    <property type="evidence" value="ECO:0007669"/>
    <property type="project" value="TreeGrafter"/>
</dbReference>
<dbReference type="GO" id="GO:0000407">
    <property type="term" value="C:phagophore assembly site"/>
    <property type="evidence" value="ECO:0007669"/>
    <property type="project" value="TreeGrafter"/>
</dbReference>
<reference evidence="5 6" key="1">
    <citation type="submission" date="2019-02" db="EMBL/GenBank/DDBJ databases">
        <title>Genome sequencing of the rare red list fungi Bondarzewia mesenterica.</title>
        <authorList>
            <person name="Buettner E."/>
            <person name="Kellner H."/>
        </authorList>
    </citation>
    <scope>NUCLEOTIDE SEQUENCE [LARGE SCALE GENOMIC DNA]</scope>
    <source>
        <strain evidence="5 6">DSM 108281</strain>
    </source>
</reference>
<dbReference type="OrthoDB" id="10259639at2759"/>
<dbReference type="AlphaFoldDB" id="A0A4S4M5B3"/>
<keyword evidence="3" id="KW-0072">Autophagy</keyword>
<feature type="compositionally biased region" description="Basic and acidic residues" evidence="4">
    <location>
        <begin position="185"/>
        <end position="195"/>
    </location>
</feature>
<dbReference type="GO" id="GO:0019901">
    <property type="term" value="F:protein kinase binding"/>
    <property type="evidence" value="ECO:0007669"/>
    <property type="project" value="TreeGrafter"/>
</dbReference>
<organism evidence="5 6">
    <name type="scientific">Bondarzewia mesenterica</name>
    <dbReference type="NCBI Taxonomy" id="1095465"/>
    <lineage>
        <taxon>Eukaryota</taxon>
        <taxon>Fungi</taxon>
        <taxon>Dikarya</taxon>
        <taxon>Basidiomycota</taxon>
        <taxon>Agaricomycotina</taxon>
        <taxon>Agaricomycetes</taxon>
        <taxon>Russulales</taxon>
        <taxon>Bondarzewiaceae</taxon>
        <taxon>Bondarzewia</taxon>
    </lineage>
</organism>
<dbReference type="EMBL" id="SGPL01000027">
    <property type="protein sequence ID" value="THH20185.1"/>
    <property type="molecule type" value="Genomic_DNA"/>
</dbReference>
<keyword evidence="6" id="KW-1185">Reference proteome</keyword>
<dbReference type="PANTHER" id="PTHR13292:SF0">
    <property type="entry name" value="AUTOPHAGY-RELATED PROTEIN 101"/>
    <property type="match status" value="1"/>
</dbReference>
<evidence type="ECO:0000256" key="4">
    <source>
        <dbReference type="SAM" id="MobiDB-lite"/>
    </source>
</evidence>
<evidence type="ECO:0000256" key="1">
    <source>
        <dbReference type="ARBA" id="ARBA00007130"/>
    </source>
</evidence>
<evidence type="ECO:0000313" key="5">
    <source>
        <dbReference type="EMBL" id="THH20185.1"/>
    </source>
</evidence>
<sequence length="270" mass="31260">MTTTAMNTTHAIITIDIVLDRHNCREVLRALLHAILFHRLFGTVKPQTFDVLDVTIPGVADPDMERLVEEKVDMFWRGMENGAHRNGQLSVTFSRKDQKKKSWIGITYEEEVPWEQCPNLRKVFPSYALLTESDERPSHNFRAARVQFKTRLDAHRKPSHYARPHFFRARSHSCPTNHQPQHFPISDEDRRQGGRYGDRLKADLRRGGRYKSLYVYYYWSQDVVNLDVKGSGSQELDRGSECDVVVFRYDDAIPLSDPTATAILKDNPSQ</sequence>
<name>A0A4S4M5B3_9AGAM</name>
<accession>A0A4S4M5B3</accession>
<comment type="caution">
    <text evidence="5">The sequence shown here is derived from an EMBL/GenBank/DDBJ whole genome shotgun (WGS) entry which is preliminary data.</text>
</comment>
<dbReference type="InterPro" id="IPR012445">
    <property type="entry name" value="ATG101"/>
</dbReference>
<feature type="region of interest" description="Disordered" evidence="4">
    <location>
        <begin position="173"/>
        <end position="195"/>
    </location>
</feature>
<dbReference type="Pfam" id="PF07855">
    <property type="entry name" value="ATG101"/>
    <property type="match status" value="1"/>
</dbReference>
<dbReference type="PANTHER" id="PTHR13292">
    <property type="entry name" value="AUTOPHAGY-RELATED PROTEIN 101"/>
    <property type="match status" value="1"/>
</dbReference>